<dbReference type="InterPro" id="IPR004838">
    <property type="entry name" value="NHTrfase_class1_PyrdxlP-BS"/>
</dbReference>
<dbReference type="Pfam" id="PF00155">
    <property type="entry name" value="Aminotran_1_2"/>
    <property type="match status" value="1"/>
</dbReference>
<protein>
    <recommendedName>
        <fullName evidence="6">Aminotransferase</fullName>
        <ecNumber evidence="6">2.6.1.-</ecNumber>
    </recommendedName>
</protein>
<sequence>MKKSRAFSQLAEALPEATSIRYNTLVYELQRRHKDVTVLSLGESFFKIPLFPFKTLNYEKGYHYSHSRGVLELREKLSQYYKKHYGVASDPESEVLISAGSKVILYMVLRTIICPGDEVIVFEPAWVSYTEQVRLSYGIPMMVPHYEGIADIDKYLTERTKAVIINNPNNPSGKVYSKKELQELYRFAQKHNLYIIADEAYSDFVDEETFYSMGRFDPAKKRVIVVNSLSKNMGMSGLRIGYAIANEKTINMLLKINQHLITCPATLIELYVIKYLDNILRITFPQIRRVLRERKEISRYMDSIGLSRLPGTGTFYFMVSIAPSKLSSEAFASRLLKKHYVAVVPGIGYGKSLDAYVRVGVGTESVARIKKGLDCMQALIKETMS</sequence>
<dbReference type="CDD" id="cd00609">
    <property type="entry name" value="AAT_like"/>
    <property type="match status" value="1"/>
</dbReference>
<dbReference type="PANTHER" id="PTHR46383:SF1">
    <property type="entry name" value="ASPARTATE AMINOTRANSFERASE"/>
    <property type="match status" value="1"/>
</dbReference>
<evidence type="ECO:0000256" key="1">
    <source>
        <dbReference type="ARBA" id="ARBA00001933"/>
    </source>
</evidence>
<name>A0A1F6DT06_9BACT</name>
<dbReference type="GO" id="GO:0030170">
    <property type="term" value="F:pyridoxal phosphate binding"/>
    <property type="evidence" value="ECO:0007669"/>
    <property type="project" value="InterPro"/>
</dbReference>
<comment type="similarity">
    <text evidence="2 6">Belongs to the class-I pyridoxal-phosphate-dependent aminotransferase family.</text>
</comment>
<evidence type="ECO:0000256" key="6">
    <source>
        <dbReference type="RuleBase" id="RU000481"/>
    </source>
</evidence>
<dbReference type="EC" id="2.6.1.-" evidence="6"/>
<dbReference type="PANTHER" id="PTHR46383">
    <property type="entry name" value="ASPARTATE AMINOTRANSFERASE"/>
    <property type="match status" value="1"/>
</dbReference>
<proteinExistence type="inferred from homology"/>
<keyword evidence="3 6" id="KW-0032">Aminotransferase</keyword>
<evidence type="ECO:0000313" key="8">
    <source>
        <dbReference type="EMBL" id="OGG64526.1"/>
    </source>
</evidence>
<keyword evidence="4 6" id="KW-0808">Transferase</keyword>
<keyword evidence="5" id="KW-0663">Pyridoxal phosphate</keyword>
<dbReference type="STRING" id="1798496.A3C94_01085"/>
<dbReference type="PROSITE" id="PS00105">
    <property type="entry name" value="AA_TRANSFER_CLASS_1"/>
    <property type="match status" value="1"/>
</dbReference>
<dbReference type="Gene3D" id="3.90.1150.10">
    <property type="entry name" value="Aspartate Aminotransferase, domain 1"/>
    <property type="match status" value="1"/>
</dbReference>
<dbReference type="EMBL" id="MFLJ01000019">
    <property type="protein sequence ID" value="OGG64526.1"/>
    <property type="molecule type" value="Genomic_DNA"/>
</dbReference>
<dbReference type="AlphaFoldDB" id="A0A1F6DT06"/>
<dbReference type="GO" id="GO:0006520">
    <property type="term" value="P:amino acid metabolic process"/>
    <property type="evidence" value="ECO:0007669"/>
    <property type="project" value="InterPro"/>
</dbReference>
<dbReference type="SUPFAM" id="SSF53383">
    <property type="entry name" value="PLP-dependent transferases"/>
    <property type="match status" value="1"/>
</dbReference>
<evidence type="ECO:0000256" key="5">
    <source>
        <dbReference type="ARBA" id="ARBA00022898"/>
    </source>
</evidence>
<dbReference type="GO" id="GO:0008483">
    <property type="term" value="F:transaminase activity"/>
    <property type="evidence" value="ECO:0007669"/>
    <property type="project" value="UniProtKB-KW"/>
</dbReference>
<evidence type="ECO:0000256" key="4">
    <source>
        <dbReference type="ARBA" id="ARBA00022679"/>
    </source>
</evidence>
<dbReference type="InterPro" id="IPR004839">
    <property type="entry name" value="Aminotransferase_I/II_large"/>
</dbReference>
<gene>
    <name evidence="8" type="ORF">A3C94_01085</name>
</gene>
<evidence type="ECO:0000256" key="3">
    <source>
        <dbReference type="ARBA" id="ARBA00022576"/>
    </source>
</evidence>
<dbReference type="Gene3D" id="3.40.640.10">
    <property type="entry name" value="Type I PLP-dependent aspartate aminotransferase-like (Major domain)"/>
    <property type="match status" value="1"/>
</dbReference>
<dbReference type="InterPro" id="IPR015424">
    <property type="entry name" value="PyrdxlP-dep_Trfase"/>
</dbReference>
<evidence type="ECO:0000313" key="9">
    <source>
        <dbReference type="Proteomes" id="UP000177232"/>
    </source>
</evidence>
<dbReference type="InterPro" id="IPR015421">
    <property type="entry name" value="PyrdxlP-dep_Trfase_major"/>
</dbReference>
<dbReference type="InterPro" id="IPR015422">
    <property type="entry name" value="PyrdxlP-dep_Trfase_small"/>
</dbReference>
<feature type="domain" description="Aminotransferase class I/classII large" evidence="7">
    <location>
        <begin position="64"/>
        <end position="364"/>
    </location>
</feature>
<dbReference type="InterPro" id="IPR050596">
    <property type="entry name" value="AspAT/PAT-like"/>
</dbReference>
<evidence type="ECO:0000259" key="7">
    <source>
        <dbReference type="Pfam" id="PF00155"/>
    </source>
</evidence>
<organism evidence="8 9">
    <name type="scientific">Candidatus Kaiserbacteria bacterium RIFCSPHIGHO2_02_FULL_55_17</name>
    <dbReference type="NCBI Taxonomy" id="1798496"/>
    <lineage>
        <taxon>Bacteria</taxon>
        <taxon>Candidatus Kaiseribacteriota</taxon>
    </lineage>
</organism>
<accession>A0A1F6DT06</accession>
<reference evidence="8 9" key="1">
    <citation type="journal article" date="2016" name="Nat. Commun.">
        <title>Thousands of microbial genomes shed light on interconnected biogeochemical processes in an aquifer system.</title>
        <authorList>
            <person name="Anantharaman K."/>
            <person name="Brown C.T."/>
            <person name="Hug L.A."/>
            <person name="Sharon I."/>
            <person name="Castelle C.J."/>
            <person name="Probst A.J."/>
            <person name="Thomas B.C."/>
            <person name="Singh A."/>
            <person name="Wilkins M.J."/>
            <person name="Karaoz U."/>
            <person name="Brodie E.L."/>
            <person name="Williams K.H."/>
            <person name="Hubbard S.S."/>
            <person name="Banfield J.F."/>
        </authorList>
    </citation>
    <scope>NUCLEOTIDE SEQUENCE [LARGE SCALE GENOMIC DNA]</scope>
</reference>
<comment type="caution">
    <text evidence="8">The sequence shown here is derived from an EMBL/GenBank/DDBJ whole genome shotgun (WGS) entry which is preliminary data.</text>
</comment>
<comment type="cofactor">
    <cofactor evidence="1 6">
        <name>pyridoxal 5'-phosphate</name>
        <dbReference type="ChEBI" id="CHEBI:597326"/>
    </cofactor>
</comment>
<dbReference type="Proteomes" id="UP000177232">
    <property type="component" value="Unassembled WGS sequence"/>
</dbReference>
<evidence type="ECO:0000256" key="2">
    <source>
        <dbReference type="ARBA" id="ARBA00007441"/>
    </source>
</evidence>